<sequence length="114" mass="12481">MTYAELIQFLDTHLGYTLTSGRDLDALLAEAKAGKMEDPLAQEILVAIYSGNACDGIAAPVDRARSFDGLAALRLRSQADDSDPALFRKVLKLSETLDRAFDEEVIRQKAAQTH</sequence>
<name>A0A059ZXJ4_ACICK</name>
<evidence type="ECO:0000313" key="2">
    <source>
        <dbReference type="Proteomes" id="UP000005522"/>
    </source>
</evidence>
<reference evidence="1 2" key="1">
    <citation type="journal article" date="2009" name="J. Bacteriol.">
        <title>Draft genome sequence of the extremely acidophilic bacterium Acidithiobacillus caldus ATCC 51756 reveals metabolic versatility in the genus Acidithiobacillus.</title>
        <authorList>
            <person name="Valdes J."/>
            <person name="Quatrini R."/>
            <person name="Hallberg K."/>
            <person name="Dopson M."/>
            <person name="Valenzuela P.D."/>
            <person name="Holmes D.S."/>
        </authorList>
    </citation>
    <scope>NUCLEOTIDE SEQUENCE [LARGE SCALE GENOMIC DNA]</scope>
    <source>
        <strain evidence="2">ATCC 51756 / DSM 8584 / KU</strain>
    </source>
</reference>
<organism evidence="1 2">
    <name type="scientific">Acidithiobacillus caldus (strain ATCC 51756 / DSM 8584 / KU)</name>
    <dbReference type="NCBI Taxonomy" id="637389"/>
    <lineage>
        <taxon>Bacteria</taxon>
        <taxon>Pseudomonadati</taxon>
        <taxon>Pseudomonadota</taxon>
        <taxon>Acidithiobacillia</taxon>
        <taxon>Acidithiobacillales</taxon>
        <taxon>Acidithiobacillaceae</taxon>
        <taxon>Acidithiobacillus</taxon>
    </lineage>
</organism>
<accession>A0A059ZXJ4</accession>
<protein>
    <submittedName>
        <fullName evidence="1">Uncharacterized protein</fullName>
    </submittedName>
</protein>
<evidence type="ECO:0000313" key="1">
    <source>
        <dbReference type="EMBL" id="AIA54637.1"/>
    </source>
</evidence>
<dbReference type="AlphaFoldDB" id="A0A059ZXJ4"/>
<proteinExistence type="predicted"/>
<dbReference type="KEGG" id="acz:Acaty_c0759"/>
<dbReference type="Proteomes" id="UP000005522">
    <property type="component" value="Chromosome"/>
</dbReference>
<dbReference type="HOGENOM" id="CLU_2115673_0_0_6"/>
<dbReference type="GeneID" id="92930755"/>
<gene>
    <name evidence="1" type="ORF">Acaty_c0759</name>
</gene>
<dbReference type="eggNOG" id="ENOG502ZVRP">
    <property type="taxonomic scope" value="Bacteria"/>
</dbReference>
<dbReference type="RefSeq" id="WP_004870989.1">
    <property type="nucleotide sequence ID" value="NZ_CP005986.1"/>
</dbReference>
<dbReference type="EMBL" id="CP005986">
    <property type="protein sequence ID" value="AIA54637.1"/>
    <property type="molecule type" value="Genomic_DNA"/>
</dbReference>